<dbReference type="GO" id="GO:0015743">
    <property type="term" value="P:malate transport"/>
    <property type="evidence" value="ECO:0007669"/>
    <property type="project" value="InterPro"/>
</dbReference>
<dbReference type="GO" id="GO:0034220">
    <property type="term" value="P:monoatomic ion transmembrane transport"/>
    <property type="evidence" value="ECO:0007669"/>
    <property type="project" value="UniProtKB-KW"/>
</dbReference>
<organism evidence="10 11">
    <name type="scientific">Capsicum baccatum</name>
    <name type="common">Peruvian pepper</name>
    <dbReference type="NCBI Taxonomy" id="33114"/>
    <lineage>
        <taxon>Eukaryota</taxon>
        <taxon>Viridiplantae</taxon>
        <taxon>Streptophyta</taxon>
        <taxon>Embryophyta</taxon>
        <taxon>Tracheophyta</taxon>
        <taxon>Spermatophyta</taxon>
        <taxon>Magnoliopsida</taxon>
        <taxon>eudicotyledons</taxon>
        <taxon>Gunneridae</taxon>
        <taxon>Pentapetalae</taxon>
        <taxon>asterids</taxon>
        <taxon>lamiids</taxon>
        <taxon>Solanales</taxon>
        <taxon>Solanaceae</taxon>
        <taxon>Solanoideae</taxon>
        <taxon>Capsiceae</taxon>
        <taxon>Capsicum</taxon>
    </lineage>
</organism>
<protein>
    <submittedName>
        <fullName evidence="10">Uncharacterized protein</fullName>
    </submittedName>
</protein>
<evidence type="ECO:0000256" key="4">
    <source>
        <dbReference type="ARBA" id="ARBA00022692"/>
    </source>
</evidence>
<reference evidence="11" key="2">
    <citation type="journal article" date="2017" name="J. Anim. Genet.">
        <title>Multiple reference genome sequences of hot pepper reveal the massive evolution of plant disease resistance genes by retroduplication.</title>
        <authorList>
            <person name="Kim S."/>
            <person name="Park J."/>
            <person name="Yeom S.-I."/>
            <person name="Kim Y.-M."/>
            <person name="Seo E."/>
            <person name="Kim K.-T."/>
            <person name="Kim M.-S."/>
            <person name="Lee J.M."/>
            <person name="Cheong K."/>
            <person name="Shin H.-S."/>
            <person name="Kim S.-B."/>
            <person name="Han K."/>
            <person name="Lee J."/>
            <person name="Park M."/>
            <person name="Lee H.-A."/>
            <person name="Lee H.-Y."/>
            <person name="Lee Y."/>
            <person name="Oh S."/>
            <person name="Lee J.H."/>
            <person name="Choi E."/>
            <person name="Choi E."/>
            <person name="Lee S.E."/>
            <person name="Jeon J."/>
            <person name="Kim H."/>
            <person name="Choi G."/>
            <person name="Song H."/>
            <person name="Lee J."/>
            <person name="Lee S.-C."/>
            <person name="Kwon J.-K."/>
            <person name="Lee H.-Y."/>
            <person name="Koo N."/>
            <person name="Hong Y."/>
            <person name="Kim R.W."/>
            <person name="Kang W.-H."/>
            <person name="Huh J.H."/>
            <person name="Kang B.-C."/>
            <person name="Yang T.-J."/>
            <person name="Lee Y.-H."/>
            <person name="Bennetzen J.L."/>
            <person name="Choi D."/>
        </authorList>
    </citation>
    <scope>NUCLEOTIDE SEQUENCE [LARGE SCALE GENOMIC DNA]</scope>
    <source>
        <strain evidence="11">cv. PBC81</strain>
    </source>
</reference>
<feature type="transmembrane region" description="Helical" evidence="9">
    <location>
        <begin position="96"/>
        <end position="118"/>
    </location>
</feature>
<dbReference type="Proteomes" id="UP000224567">
    <property type="component" value="Unassembled WGS sequence"/>
</dbReference>
<evidence type="ECO:0000256" key="3">
    <source>
        <dbReference type="ARBA" id="ARBA00022448"/>
    </source>
</evidence>
<dbReference type="GO" id="GO:0016020">
    <property type="term" value="C:membrane"/>
    <property type="evidence" value="ECO:0007669"/>
    <property type="project" value="UniProtKB-SubCell"/>
</dbReference>
<keyword evidence="6" id="KW-0406">Ion transport</keyword>
<evidence type="ECO:0000313" key="11">
    <source>
        <dbReference type="Proteomes" id="UP000224567"/>
    </source>
</evidence>
<feature type="transmembrane region" description="Helical" evidence="9">
    <location>
        <begin position="42"/>
        <end position="62"/>
    </location>
</feature>
<name>A0A2G2VK29_CAPBA</name>
<gene>
    <name evidence="10" type="ORF">CQW23_25134</name>
</gene>
<keyword evidence="11" id="KW-1185">Reference proteome</keyword>
<evidence type="ECO:0000313" key="10">
    <source>
        <dbReference type="EMBL" id="PHT33334.1"/>
    </source>
</evidence>
<evidence type="ECO:0000256" key="5">
    <source>
        <dbReference type="ARBA" id="ARBA00022989"/>
    </source>
</evidence>
<sequence>MGQDELVQTFEKTCISIDTPTRRSERSTVVNIRKGGTLIKGFNRGLGTFCAGMLAFVFAQFALLAGEYERVVIVVSIFIVAGNRTRDYNVAIFTRLALIALGAGISVLINISICPIWAGEDLHRLVVKNFMDLATSLEGIAKHAHQSHHSPESDSRYLKLSLIF</sequence>
<keyword evidence="5 9" id="KW-1133">Transmembrane helix</keyword>
<dbReference type="STRING" id="33114.A0A2G2VK29"/>
<dbReference type="InterPro" id="IPR020966">
    <property type="entry name" value="ALMT"/>
</dbReference>
<comment type="subcellular location">
    <subcellularLocation>
        <location evidence="1">Membrane</location>
        <topology evidence="1">Multi-pass membrane protein</topology>
    </subcellularLocation>
</comment>
<dbReference type="Pfam" id="PF11744">
    <property type="entry name" value="ALMT"/>
    <property type="match status" value="1"/>
</dbReference>
<evidence type="ECO:0000256" key="1">
    <source>
        <dbReference type="ARBA" id="ARBA00004141"/>
    </source>
</evidence>
<keyword evidence="4 9" id="KW-0812">Transmembrane</keyword>
<evidence type="ECO:0000256" key="9">
    <source>
        <dbReference type="SAM" id="Phobius"/>
    </source>
</evidence>
<evidence type="ECO:0000256" key="2">
    <source>
        <dbReference type="ARBA" id="ARBA00007079"/>
    </source>
</evidence>
<accession>A0A2G2VK29</accession>
<dbReference type="PANTHER" id="PTHR31086">
    <property type="entry name" value="ALUMINUM-ACTIVATED MALATE TRANSPORTER 10"/>
    <property type="match status" value="1"/>
</dbReference>
<proteinExistence type="inferred from homology"/>
<evidence type="ECO:0000256" key="7">
    <source>
        <dbReference type="ARBA" id="ARBA00023136"/>
    </source>
</evidence>
<comment type="caution">
    <text evidence="10">The sequence shown here is derived from an EMBL/GenBank/DDBJ whole genome shotgun (WGS) entry which is preliminary data.</text>
</comment>
<feature type="transmembrane region" description="Helical" evidence="9">
    <location>
        <begin position="68"/>
        <end position="84"/>
    </location>
</feature>
<comment type="similarity">
    <text evidence="2">Belongs to the aromatic acid exporter (TC 2.A.85) family.</text>
</comment>
<keyword evidence="7 9" id="KW-0472">Membrane</keyword>
<evidence type="ECO:0000256" key="6">
    <source>
        <dbReference type="ARBA" id="ARBA00023065"/>
    </source>
</evidence>
<dbReference type="EMBL" id="MLFT02000011">
    <property type="protein sequence ID" value="PHT33334.1"/>
    <property type="molecule type" value="Genomic_DNA"/>
</dbReference>
<evidence type="ECO:0000256" key="8">
    <source>
        <dbReference type="ARBA" id="ARBA00023303"/>
    </source>
</evidence>
<dbReference type="OrthoDB" id="68611at2759"/>
<reference evidence="10 11" key="1">
    <citation type="journal article" date="2017" name="Genome Biol.">
        <title>New reference genome sequences of hot pepper reveal the massive evolution of plant disease-resistance genes by retroduplication.</title>
        <authorList>
            <person name="Kim S."/>
            <person name="Park J."/>
            <person name="Yeom S.I."/>
            <person name="Kim Y.M."/>
            <person name="Seo E."/>
            <person name="Kim K.T."/>
            <person name="Kim M.S."/>
            <person name="Lee J.M."/>
            <person name="Cheong K."/>
            <person name="Shin H.S."/>
            <person name="Kim S.B."/>
            <person name="Han K."/>
            <person name="Lee J."/>
            <person name="Park M."/>
            <person name="Lee H.A."/>
            <person name="Lee H.Y."/>
            <person name="Lee Y."/>
            <person name="Oh S."/>
            <person name="Lee J.H."/>
            <person name="Choi E."/>
            <person name="Choi E."/>
            <person name="Lee S.E."/>
            <person name="Jeon J."/>
            <person name="Kim H."/>
            <person name="Choi G."/>
            <person name="Song H."/>
            <person name="Lee J."/>
            <person name="Lee S.C."/>
            <person name="Kwon J.K."/>
            <person name="Lee H.Y."/>
            <person name="Koo N."/>
            <person name="Hong Y."/>
            <person name="Kim R.W."/>
            <person name="Kang W.H."/>
            <person name="Huh J.H."/>
            <person name="Kang B.C."/>
            <person name="Yang T.J."/>
            <person name="Lee Y.H."/>
            <person name="Bennetzen J.L."/>
            <person name="Choi D."/>
        </authorList>
    </citation>
    <scope>NUCLEOTIDE SEQUENCE [LARGE SCALE GENOMIC DNA]</scope>
    <source>
        <strain evidence="11">cv. PBC81</strain>
    </source>
</reference>
<dbReference type="AlphaFoldDB" id="A0A2G2VK29"/>
<keyword evidence="3" id="KW-0813">Transport</keyword>
<keyword evidence="8" id="KW-0407">Ion channel</keyword>